<dbReference type="PANTHER" id="PTHR23025">
    <property type="entry name" value="TRIACYLGLYCEROL LIPASE"/>
    <property type="match status" value="1"/>
</dbReference>
<dbReference type="InterPro" id="IPR029058">
    <property type="entry name" value="AB_hydrolase_fold"/>
</dbReference>
<dbReference type="Gene3D" id="3.40.50.1820">
    <property type="entry name" value="alpha/beta hydrolase"/>
    <property type="match status" value="1"/>
</dbReference>
<reference evidence="3 4" key="1">
    <citation type="submission" date="2019-07" db="EMBL/GenBank/DDBJ databases">
        <title>Finished genome of Venturia effusa.</title>
        <authorList>
            <person name="Young C.A."/>
            <person name="Cox M.P."/>
            <person name="Ganley A.R.D."/>
            <person name="David W.J."/>
        </authorList>
    </citation>
    <scope>NUCLEOTIDE SEQUENCE [LARGE SCALE GENOMIC DNA]</scope>
    <source>
        <strain evidence="4">albino</strain>
    </source>
</reference>
<dbReference type="GO" id="GO:0005829">
    <property type="term" value="C:cytosol"/>
    <property type="evidence" value="ECO:0007669"/>
    <property type="project" value="TreeGrafter"/>
</dbReference>
<dbReference type="Proteomes" id="UP000316270">
    <property type="component" value="Chromosome 13"/>
</dbReference>
<dbReference type="AlphaFoldDB" id="A0A517LJC6"/>
<dbReference type="EMBL" id="CP042197">
    <property type="protein sequence ID" value="QDS75717.1"/>
    <property type="molecule type" value="Genomic_DNA"/>
</dbReference>
<dbReference type="GO" id="GO:0004771">
    <property type="term" value="F:sterol ester esterase activity"/>
    <property type="evidence" value="ECO:0007669"/>
    <property type="project" value="TreeGrafter"/>
</dbReference>
<keyword evidence="4" id="KW-1185">Reference proteome</keyword>
<evidence type="ECO:0000256" key="1">
    <source>
        <dbReference type="SAM" id="MobiDB-lite"/>
    </source>
</evidence>
<dbReference type="STRING" id="50376.A0A517LJC6"/>
<dbReference type="SUPFAM" id="SSF53474">
    <property type="entry name" value="alpha/beta-Hydrolases"/>
    <property type="match status" value="1"/>
</dbReference>
<dbReference type="OrthoDB" id="433474at2759"/>
<dbReference type="Pfam" id="PF07859">
    <property type="entry name" value="Abhydrolase_3"/>
    <property type="match status" value="1"/>
</dbReference>
<gene>
    <name evidence="3" type="ORF">FKW77_008085</name>
</gene>
<feature type="region of interest" description="Disordered" evidence="1">
    <location>
        <begin position="1"/>
        <end position="24"/>
    </location>
</feature>
<protein>
    <recommendedName>
        <fullName evidence="2">Alpha/beta hydrolase fold-3 domain-containing protein</fullName>
    </recommendedName>
</protein>
<proteinExistence type="predicted"/>
<dbReference type="GO" id="GO:0004806">
    <property type="term" value="F:triacylglycerol lipase activity"/>
    <property type="evidence" value="ECO:0007669"/>
    <property type="project" value="TreeGrafter"/>
</dbReference>
<organism evidence="3 4">
    <name type="scientific">Venturia effusa</name>
    <dbReference type="NCBI Taxonomy" id="50376"/>
    <lineage>
        <taxon>Eukaryota</taxon>
        <taxon>Fungi</taxon>
        <taxon>Dikarya</taxon>
        <taxon>Ascomycota</taxon>
        <taxon>Pezizomycotina</taxon>
        <taxon>Dothideomycetes</taxon>
        <taxon>Pleosporomycetidae</taxon>
        <taxon>Venturiales</taxon>
        <taxon>Venturiaceae</taxon>
        <taxon>Venturia</taxon>
    </lineage>
</organism>
<evidence type="ECO:0000313" key="3">
    <source>
        <dbReference type="EMBL" id="QDS75717.1"/>
    </source>
</evidence>
<evidence type="ECO:0000313" key="4">
    <source>
        <dbReference type="Proteomes" id="UP000316270"/>
    </source>
</evidence>
<dbReference type="InterPro" id="IPR013094">
    <property type="entry name" value="AB_hydrolase_3"/>
</dbReference>
<evidence type="ECO:0000259" key="2">
    <source>
        <dbReference type="Pfam" id="PF07859"/>
    </source>
</evidence>
<feature type="domain" description="Alpha/beta hydrolase fold-3" evidence="2">
    <location>
        <begin position="115"/>
        <end position="363"/>
    </location>
</feature>
<sequence>MSEELPLHAPTAQKPVTKETTVSASTDSLAKDPNIVVKAPRPRWMLHIQALFWRFLMGIGMFLHKFAFPRPMSPKFKRMIPTTVSPMPGQIALHFYVPKDYKERKATGENLYPVVINFHGGGFTLGKATDDARWCTTVVEDVDAVVVSVDYRLAPEHPFPTAVEDGVDAILYLVQNFRDLHIDKEKIALSGFSSGANMCFTVPLRLLKELDMEAAKHEERHMSVIEGTRPALQKAVSDGRVLTKGRAGISIKAICTWYPPTDYTHTREQRKATCARLDQQLPAVFTDLFDESYLQPPTMDMSDPYLSPGCAPDHMLAGLPEETIMFTCEWDMLLKEGEDFRDRLRTLGKTVHYQMVPEAPHGWDKAPNPLKRTPGVQEHYLNACKDLKRLLKVAPDAATMEEAIPSED</sequence>
<accession>A0A517LJC6</accession>
<name>A0A517LJC6_9PEZI</name>
<dbReference type="PANTHER" id="PTHR23025:SF4">
    <property type="entry name" value="ALPHA_BETA HYDROLASE FOLD-3 DOMAIN-CONTAINING PROTEIN"/>
    <property type="match status" value="1"/>
</dbReference>
<dbReference type="GO" id="GO:0019433">
    <property type="term" value="P:triglyceride catabolic process"/>
    <property type="evidence" value="ECO:0007669"/>
    <property type="project" value="TreeGrafter"/>
</dbReference>